<feature type="transmembrane region" description="Helical" evidence="1">
    <location>
        <begin position="223"/>
        <end position="242"/>
    </location>
</feature>
<evidence type="ECO:0000313" key="4">
    <source>
        <dbReference type="Proteomes" id="UP000054007"/>
    </source>
</evidence>
<dbReference type="Pfam" id="PF20152">
    <property type="entry name" value="DUF6534"/>
    <property type="match status" value="1"/>
</dbReference>
<organism evidence="3 4">
    <name type="scientific">Cylindrobasidium torrendii FP15055 ss-10</name>
    <dbReference type="NCBI Taxonomy" id="1314674"/>
    <lineage>
        <taxon>Eukaryota</taxon>
        <taxon>Fungi</taxon>
        <taxon>Dikarya</taxon>
        <taxon>Basidiomycota</taxon>
        <taxon>Agaricomycotina</taxon>
        <taxon>Agaricomycetes</taxon>
        <taxon>Agaricomycetidae</taxon>
        <taxon>Agaricales</taxon>
        <taxon>Marasmiineae</taxon>
        <taxon>Physalacriaceae</taxon>
        <taxon>Cylindrobasidium</taxon>
    </lineage>
</organism>
<dbReference type="AlphaFoldDB" id="A0A0D7BJM5"/>
<dbReference type="STRING" id="1314674.A0A0D7BJM5"/>
<dbReference type="PANTHER" id="PTHR40465:SF1">
    <property type="entry name" value="DUF6534 DOMAIN-CONTAINING PROTEIN"/>
    <property type="match status" value="1"/>
</dbReference>
<dbReference type="PANTHER" id="PTHR40465">
    <property type="entry name" value="CHROMOSOME 1, WHOLE GENOME SHOTGUN SEQUENCE"/>
    <property type="match status" value="1"/>
</dbReference>
<protein>
    <recommendedName>
        <fullName evidence="2">DUF6534 domain-containing protein</fullName>
    </recommendedName>
</protein>
<name>A0A0D7BJM5_9AGAR</name>
<feature type="domain" description="DUF6534" evidence="2">
    <location>
        <begin position="187"/>
        <end position="273"/>
    </location>
</feature>
<dbReference type="Proteomes" id="UP000054007">
    <property type="component" value="Unassembled WGS sequence"/>
</dbReference>
<feature type="transmembrane region" description="Helical" evidence="1">
    <location>
        <begin position="180"/>
        <end position="202"/>
    </location>
</feature>
<accession>A0A0D7BJM5</accession>
<keyword evidence="4" id="KW-1185">Reference proteome</keyword>
<dbReference type="OrthoDB" id="3265526at2759"/>
<gene>
    <name evidence="3" type="ORF">CYLTODRAFT_419547</name>
</gene>
<feature type="transmembrane region" description="Helical" evidence="1">
    <location>
        <begin position="133"/>
        <end position="160"/>
    </location>
</feature>
<feature type="transmembrane region" description="Helical" evidence="1">
    <location>
        <begin position="103"/>
        <end position="121"/>
    </location>
</feature>
<feature type="transmembrane region" description="Helical" evidence="1">
    <location>
        <begin position="70"/>
        <end position="91"/>
    </location>
</feature>
<keyword evidence="1" id="KW-0812">Transmembrane</keyword>
<feature type="transmembrane region" description="Helical" evidence="1">
    <location>
        <begin position="33"/>
        <end position="58"/>
    </location>
</feature>
<dbReference type="EMBL" id="KN880464">
    <property type="protein sequence ID" value="KIY70728.1"/>
    <property type="molecule type" value="Genomic_DNA"/>
</dbReference>
<proteinExistence type="predicted"/>
<dbReference type="InterPro" id="IPR045339">
    <property type="entry name" value="DUF6534"/>
</dbReference>
<evidence type="ECO:0000259" key="2">
    <source>
        <dbReference type="Pfam" id="PF20152"/>
    </source>
</evidence>
<reference evidence="3 4" key="1">
    <citation type="journal article" date="2015" name="Fungal Genet. Biol.">
        <title>Evolution of novel wood decay mechanisms in Agaricales revealed by the genome sequences of Fistulina hepatica and Cylindrobasidium torrendii.</title>
        <authorList>
            <person name="Floudas D."/>
            <person name="Held B.W."/>
            <person name="Riley R."/>
            <person name="Nagy L.G."/>
            <person name="Koehler G."/>
            <person name="Ransdell A.S."/>
            <person name="Younus H."/>
            <person name="Chow J."/>
            <person name="Chiniquy J."/>
            <person name="Lipzen A."/>
            <person name="Tritt A."/>
            <person name="Sun H."/>
            <person name="Haridas S."/>
            <person name="LaButti K."/>
            <person name="Ohm R.A."/>
            <person name="Kues U."/>
            <person name="Blanchette R.A."/>
            <person name="Grigoriev I.V."/>
            <person name="Minto R.E."/>
            <person name="Hibbett D.S."/>
        </authorList>
    </citation>
    <scope>NUCLEOTIDE SEQUENCE [LARGE SCALE GENOMIC DNA]</scope>
    <source>
        <strain evidence="3 4">FP15055 ss-10</strain>
    </source>
</reference>
<feature type="transmembrane region" description="Helical" evidence="1">
    <location>
        <begin position="248"/>
        <end position="268"/>
    </location>
</feature>
<keyword evidence="1" id="KW-0472">Membrane</keyword>
<evidence type="ECO:0000256" key="1">
    <source>
        <dbReference type="SAM" id="Phobius"/>
    </source>
</evidence>
<evidence type="ECO:0000313" key="3">
    <source>
        <dbReference type="EMBL" id="KIY70728.1"/>
    </source>
</evidence>
<keyword evidence="1" id="KW-1133">Transmembrane helix</keyword>
<sequence length="336" mass="36906">MSAATSAASNATAGDAGAAAAAAAAIVGLPQPWGFFLIGIFISLVLFGIIVAQTWNYFNSFPEDSKWLKLYVGAVFIVDFLSSFFVLWWIYHLLIENWGNIQPYMMLHWALAADPLLEGLIGPMVQAYYAWRIYVISGTWWVSALVLSCSMMAFGGGIAACHAAATLTTFAELINVKVTVIFWLLPAAISDVIIALALTYYLRQHKGRFQGSDKVLDKIIHMTVQNGLLTALTAVVDIILYFTVATPYHIAFTFVLPKLYANTVLSSLCSRASIRRDMDLSNTKQSDPQTYSASAVQGFRTERSQGVVVTVETHELQEAKAYGVDWDSQRSADTKV</sequence>